<dbReference type="PROSITE" id="PS00108">
    <property type="entry name" value="PROTEIN_KINASE_ST"/>
    <property type="match status" value="1"/>
</dbReference>
<evidence type="ECO:0000313" key="2">
    <source>
        <dbReference type="EMBL" id="OKP01360.1"/>
    </source>
</evidence>
<dbReference type="EMBL" id="MNBE01000639">
    <property type="protein sequence ID" value="OKP01360.1"/>
    <property type="molecule type" value="Genomic_DNA"/>
</dbReference>
<dbReference type="AlphaFoldDB" id="A0A1Q5TMA2"/>
<dbReference type="PROSITE" id="PS50011">
    <property type="entry name" value="PROTEIN_KINASE_DOM"/>
    <property type="match status" value="1"/>
</dbReference>
<organism evidence="2 3">
    <name type="scientific">Penicillium subrubescens</name>
    <dbReference type="NCBI Taxonomy" id="1316194"/>
    <lineage>
        <taxon>Eukaryota</taxon>
        <taxon>Fungi</taxon>
        <taxon>Dikarya</taxon>
        <taxon>Ascomycota</taxon>
        <taxon>Pezizomycotina</taxon>
        <taxon>Eurotiomycetes</taxon>
        <taxon>Eurotiomycetidae</taxon>
        <taxon>Eurotiales</taxon>
        <taxon>Aspergillaceae</taxon>
        <taxon>Penicillium</taxon>
    </lineage>
</organism>
<proteinExistence type="predicted"/>
<dbReference type="GO" id="GO:0005524">
    <property type="term" value="F:ATP binding"/>
    <property type="evidence" value="ECO:0007669"/>
    <property type="project" value="InterPro"/>
</dbReference>
<evidence type="ECO:0000259" key="1">
    <source>
        <dbReference type="PROSITE" id="PS50011"/>
    </source>
</evidence>
<sequence>MKKRHLEFVVKLIPTMSSLKPSLPIFPKLPDAKQVYLKVVYAKLLPAVTASARSPFARVRTQGRSTHPANHRTAVCNSCKRACEAGEEANHRARRNRVTRTEGGKPSLILIIGDKECPECSYSQPSDHARATTTMATTDSPKSFDELSNDLYLRFLKKFERRKEDQHRFAPIGTSKEVLQPDVLRCLFRSLDWSNPTESDISEEELIERVNERDLFDFLAVLIFSSCTVDDVRTFATEFLAKDTFATDTFALPTQSRTLKLLFKEKVTRDKFLAKQSIFCPVVIHQGREQRVEDTGRRRLPYLEEKRLAQGGYGTVYKVKIAKGHFHDHRNRTSNSVPLEVARKDYVISSQFPAASKEHEVLEKILASDRSCENIVENFGSLAIGPEKYSLFMPLAICDLSAYMMDYHPIKPSTTQEKAAIILSALGLARGLHFLHHEMKTPQGEDLVCYHMDLKPSNILIFQGEDDRKVWKISDFGMARAKLKKKGDKIEKEKDFNSWFVKRSKPGPEPTPTPTLALHGEGTYLAPESLASISTMKTSSDVWSLGCVMSVLFVYLETGAEGVTRYSEARSDHAKADGVDRFFLRDKGFGPFNGHPVVKDWHERLISSAKRRDPQEGKALKGMLHFLEDNVFRDQSKRCGVAEVGNMLRETYQIYSILENFDRLISSTDEPDQDPPIKERVLNRLLRRRAVRENGRLIGRWMLRTANPFKNCEISSDGSLAVFWTDRELTLFTSLSLTNGDIEARPQDQWSLEREDSNWFWKNIRLTNRHLLASTSGGTFQHRPKCYVFDLKKGTSVDASFAHRKRYFSKLPEIADLAISSDSKVMACVLQSQEGPQHPGSLYIAPVATPDQYTWMEKLEWPATDIVELSFPTNHDIYFVIRPRVNIHSREERATLVHICLASKRIESVIINSQGLEEANRALAIQVDIKSYRILKLMTGWDKWKMFAIGRHVASHNMILLEVHLPGPGVGDLSITELAQFPGLSYNDQFVATLGNIQGEKYVLLAALMSANQRAIYKVQIK</sequence>
<reference evidence="2 3" key="1">
    <citation type="submission" date="2016-10" db="EMBL/GenBank/DDBJ databases">
        <title>Genome sequence of the ascomycete fungus Penicillium subrubescens.</title>
        <authorList>
            <person name="De Vries R.P."/>
            <person name="Peng M."/>
            <person name="Dilokpimol A."/>
            <person name="Hilden K."/>
            <person name="Makela M.R."/>
            <person name="Grigoriev I."/>
            <person name="Riley R."/>
            <person name="Granchi Z."/>
        </authorList>
    </citation>
    <scope>NUCLEOTIDE SEQUENCE [LARGE SCALE GENOMIC DNA]</scope>
    <source>
        <strain evidence="2 3">CBS 132785</strain>
    </source>
</reference>
<gene>
    <name evidence="2" type="ORF">PENSUB_7350</name>
</gene>
<dbReference type="SMART" id="SM00220">
    <property type="entry name" value="S_TKc"/>
    <property type="match status" value="1"/>
</dbReference>
<evidence type="ECO:0000313" key="3">
    <source>
        <dbReference type="Proteomes" id="UP000186955"/>
    </source>
</evidence>
<dbReference type="PANTHER" id="PTHR44167">
    <property type="entry name" value="OVARIAN-SPECIFIC SERINE/THREONINE-PROTEIN KINASE LOK-RELATED"/>
    <property type="match status" value="1"/>
</dbReference>
<dbReference type="Gene3D" id="1.10.510.10">
    <property type="entry name" value="Transferase(Phosphotransferase) domain 1"/>
    <property type="match status" value="1"/>
</dbReference>
<comment type="caution">
    <text evidence="2">The sequence shown here is derived from an EMBL/GenBank/DDBJ whole genome shotgun (WGS) entry which is preliminary data.</text>
</comment>
<dbReference type="SUPFAM" id="SSF56112">
    <property type="entry name" value="Protein kinase-like (PK-like)"/>
    <property type="match status" value="1"/>
</dbReference>
<dbReference type="Pfam" id="PF00069">
    <property type="entry name" value="Pkinase"/>
    <property type="match status" value="1"/>
</dbReference>
<dbReference type="CDD" id="cd00180">
    <property type="entry name" value="PKc"/>
    <property type="match status" value="1"/>
</dbReference>
<dbReference type="InterPro" id="IPR000719">
    <property type="entry name" value="Prot_kinase_dom"/>
</dbReference>
<feature type="domain" description="Protein kinase" evidence="1">
    <location>
        <begin position="302"/>
        <end position="652"/>
    </location>
</feature>
<dbReference type="InterPro" id="IPR008271">
    <property type="entry name" value="Ser/Thr_kinase_AS"/>
</dbReference>
<dbReference type="GO" id="GO:0044773">
    <property type="term" value="P:mitotic DNA damage checkpoint signaling"/>
    <property type="evidence" value="ECO:0007669"/>
    <property type="project" value="TreeGrafter"/>
</dbReference>
<accession>A0A1Q5TMA2</accession>
<dbReference type="Proteomes" id="UP000186955">
    <property type="component" value="Unassembled WGS sequence"/>
</dbReference>
<dbReference type="GO" id="GO:0005634">
    <property type="term" value="C:nucleus"/>
    <property type="evidence" value="ECO:0007669"/>
    <property type="project" value="TreeGrafter"/>
</dbReference>
<dbReference type="GO" id="GO:0004674">
    <property type="term" value="F:protein serine/threonine kinase activity"/>
    <property type="evidence" value="ECO:0007669"/>
    <property type="project" value="TreeGrafter"/>
</dbReference>
<dbReference type="STRING" id="1316194.A0A1Q5TMA2"/>
<dbReference type="GO" id="GO:0005737">
    <property type="term" value="C:cytoplasm"/>
    <property type="evidence" value="ECO:0007669"/>
    <property type="project" value="TreeGrafter"/>
</dbReference>
<keyword evidence="3" id="KW-1185">Reference proteome</keyword>
<dbReference type="InterPro" id="IPR011009">
    <property type="entry name" value="Kinase-like_dom_sf"/>
</dbReference>
<dbReference type="PANTHER" id="PTHR44167:SF24">
    <property type="entry name" value="SERINE_THREONINE-PROTEIN KINASE CHK2"/>
    <property type="match status" value="1"/>
</dbReference>
<name>A0A1Q5TMA2_9EURO</name>
<protein>
    <recommendedName>
        <fullName evidence="1">Protein kinase domain-containing protein</fullName>
    </recommendedName>
</protein>